<protein>
    <submittedName>
        <fullName evidence="5">Pirin family protein</fullName>
    </submittedName>
</protein>
<evidence type="ECO:0000259" key="4">
    <source>
        <dbReference type="Pfam" id="PF05726"/>
    </source>
</evidence>
<evidence type="ECO:0000256" key="2">
    <source>
        <dbReference type="RuleBase" id="RU003457"/>
    </source>
</evidence>
<dbReference type="InterPro" id="IPR014710">
    <property type="entry name" value="RmlC-like_jellyroll"/>
</dbReference>
<dbReference type="CDD" id="cd02909">
    <property type="entry name" value="cupin_pirin_N"/>
    <property type="match status" value="1"/>
</dbReference>
<accession>A0ABX1TT80</accession>
<evidence type="ECO:0000256" key="1">
    <source>
        <dbReference type="ARBA" id="ARBA00008416"/>
    </source>
</evidence>
<dbReference type="PANTHER" id="PTHR13903:SF8">
    <property type="entry name" value="PIRIN"/>
    <property type="match status" value="1"/>
</dbReference>
<dbReference type="SUPFAM" id="SSF51182">
    <property type="entry name" value="RmlC-like cupins"/>
    <property type="match status" value="1"/>
</dbReference>
<comment type="similarity">
    <text evidence="1 2">Belongs to the pirin family.</text>
</comment>
<feature type="domain" description="Pirin N-terminal" evidence="3">
    <location>
        <begin position="18"/>
        <end position="123"/>
    </location>
</feature>
<proteinExistence type="inferred from homology"/>
<dbReference type="Pfam" id="PF05726">
    <property type="entry name" value="Pirin_C"/>
    <property type="match status" value="1"/>
</dbReference>
<dbReference type="RefSeq" id="WP_169250544.1">
    <property type="nucleotide sequence ID" value="NZ_SPMZ01000084.1"/>
</dbReference>
<sequence length="301" mass="32602">MSALLHLLRPHERNIGFPVKRLLPAAAVSAVGPFVFFDHMGPATFPAGTTEGDVRPHPHIGLSTFTYLFSGAMLHRDSLGMVQRIEPGAVNWMTAGRGVVHSERIPANIRDSGQPVEGIQMWLAAPVDREDDAPGFQHYPAEILPLIEGGGARLRVLAGAFQGVVSPVRTEIPTLCVSGELEAQATLTLPTEVEELAVYVAAGELVLAERTLGAGQMAVLDPRTETVARATQSVRLMLIGGQRLDGKRLIWWNFVATSRERIEAAKLAWAREQFPRIPGETERIPLPAGSSADELVKFSSN</sequence>
<gene>
    <name evidence="5" type="ORF">E4P82_19960</name>
</gene>
<organism evidence="5 6">
    <name type="scientific">Candidatus Competibacter phosphatis</name>
    <dbReference type="NCBI Taxonomy" id="221280"/>
    <lineage>
        <taxon>Bacteria</taxon>
        <taxon>Pseudomonadati</taxon>
        <taxon>Pseudomonadota</taxon>
        <taxon>Gammaproteobacteria</taxon>
        <taxon>Candidatus Competibacteraceae</taxon>
        <taxon>Candidatus Competibacter</taxon>
    </lineage>
</organism>
<dbReference type="InterPro" id="IPR003829">
    <property type="entry name" value="Pirin_N_dom"/>
</dbReference>
<evidence type="ECO:0000259" key="3">
    <source>
        <dbReference type="Pfam" id="PF02678"/>
    </source>
</evidence>
<dbReference type="InterPro" id="IPR008778">
    <property type="entry name" value="Pirin_C_dom"/>
</dbReference>
<keyword evidence="6" id="KW-1185">Reference proteome</keyword>
<dbReference type="PANTHER" id="PTHR13903">
    <property type="entry name" value="PIRIN-RELATED"/>
    <property type="match status" value="1"/>
</dbReference>
<dbReference type="PIRSF" id="PIRSF006232">
    <property type="entry name" value="Pirin"/>
    <property type="match status" value="1"/>
</dbReference>
<evidence type="ECO:0000313" key="5">
    <source>
        <dbReference type="EMBL" id="NMQ21273.1"/>
    </source>
</evidence>
<comment type="caution">
    <text evidence="5">The sequence shown here is derived from an EMBL/GenBank/DDBJ whole genome shotgun (WGS) entry which is preliminary data.</text>
</comment>
<dbReference type="InterPro" id="IPR012093">
    <property type="entry name" value="Pirin"/>
</dbReference>
<dbReference type="EMBL" id="SPMZ01000084">
    <property type="protein sequence ID" value="NMQ21273.1"/>
    <property type="molecule type" value="Genomic_DNA"/>
</dbReference>
<feature type="domain" description="Pirin C-terminal" evidence="4">
    <location>
        <begin position="178"/>
        <end position="274"/>
    </location>
</feature>
<dbReference type="Pfam" id="PF02678">
    <property type="entry name" value="Pirin"/>
    <property type="match status" value="1"/>
</dbReference>
<dbReference type="Gene3D" id="2.60.120.10">
    <property type="entry name" value="Jelly Rolls"/>
    <property type="match status" value="2"/>
</dbReference>
<evidence type="ECO:0000313" key="6">
    <source>
        <dbReference type="Proteomes" id="UP000760480"/>
    </source>
</evidence>
<dbReference type="Proteomes" id="UP000760480">
    <property type="component" value="Unassembled WGS sequence"/>
</dbReference>
<dbReference type="InterPro" id="IPR011051">
    <property type="entry name" value="RmlC_Cupin_sf"/>
</dbReference>
<reference evidence="5 6" key="1">
    <citation type="submission" date="2019-03" db="EMBL/GenBank/DDBJ databases">
        <title>Metabolic reconstructions from genomes of highly enriched 'Candidatus Accumulibacter' and 'Candidatus Competibacter' bioreactor populations.</title>
        <authorList>
            <person name="Annavajhala M.K."/>
            <person name="Welles L."/>
            <person name="Abbas B."/>
            <person name="Sorokin D."/>
            <person name="Park H."/>
            <person name="Van Loosdrecht M."/>
            <person name="Chandran K."/>
        </authorList>
    </citation>
    <scope>NUCLEOTIDE SEQUENCE [LARGE SCALE GENOMIC DNA]</scope>
    <source>
        <strain evidence="5 6">SBR_G</strain>
    </source>
</reference>
<name>A0ABX1TT80_9GAMM</name>